<proteinExistence type="predicted"/>
<reference evidence="3 4" key="1">
    <citation type="submission" date="2016-10" db="EMBL/GenBank/DDBJ databases">
        <authorList>
            <person name="de Groot N.N."/>
        </authorList>
    </citation>
    <scope>NUCLEOTIDE SEQUENCE [LARGE SCALE GENOMIC DNA]</scope>
    <source>
        <strain evidence="4">KMM 9023,NRIC 0796,JCM 17311,KCTC 23692</strain>
    </source>
</reference>
<evidence type="ECO:0000256" key="2">
    <source>
        <dbReference type="SAM" id="Phobius"/>
    </source>
</evidence>
<gene>
    <name evidence="3" type="ORF">SAMN04515673_101425</name>
</gene>
<feature type="transmembrane region" description="Helical" evidence="2">
    <location>
        <begin position="56"/>
        <end position="74"/>
    </location>
</feature>
<sequence length="75" mass="8004">MAHPKDTAQPENAAPTGRAETPRDRADPADASASDRLRLLPENPQTTEPRPRSRQLIIGLVIVALCLVGIALLLG</sequence>
<dbReference type="AlphaFoldDB" id="A0A1I6CVD3"/>
<keyword evidence="2" id="KW-0472">Membrane</keyword>
<keyword evidence="2" id="KW-0812">Transmembrane</keyword>
<dbReference type="Proteomes" id="UP000199302">
    <property type="component" value="Unassembled WGS sequence"/>
</dbReference>
<keyword evidence="2" id="KW-1133">Transmembrane helix</keyword>
<accession>A0A1I6CVD3</accession>
<evidence type="ECO:0000256" key="1">
    <source>
        <dbReference type="SAM" id="MobiDB-lite"/>
    </source>
</evidence>
<keyword evidence="4" id="KW-1185">Reference proteome</keyword>
<name>A0A1I6CVD3_9RHOB</name>
<feature type="region of interest" description="Disordered" evidence="1">
    <location>
        <begin position="1"/>
        <end position="53"/>
    </location>
</feature>
<protein>
    <submittedName>
        <fullName evidence="3">Uncharacterized protein</fullName>
    </submittedName>
</protein>
<dbReference type="RefSeq" id="WP_092076102.1">
    <property type="nucleotide sequence ID" value="NZ_FOYI01000001.1"/>
</dbReference>
<feature type="compositionally biased region" description="Basic and acidic residues" evidence="1">
    <location>
        <begin position="20"/>
        <end position="39"/>
    </location>
</feature>
<evidence type="ECO:0000313" key="3">
    <source>
        <dbReference type="EMBL" id="SFQ97063.1"/>
    </source>
</evidence>
<evidence type="ECO:0000313" key="4">
    <source>
        <dbReference type="Proteomes" id="UP000199302"/>
    </source>
</evidence>
<dbReference type="STRING" id="871652.SAMN04515673_101425"/>
<dbReference type="EMBL" id="FOYI01000001">
    <property type="protein sequence ID" value="SFQ97063.1"/>
    <property type="molecule type" value="Genomic_DNA"/>
</dbReference>
<organism evidence="3 4">
    <name type="scientific">Poseidonocella sedimentorum</name>
    <dbReference type="NCBI Taxonomy" id="871652"/>
    <lineage>
        <taxon>Bacteria</taxon>
        <taxon>Pseudomonadati</taxon>
        <taxon>Pseudomonadota</taxon>
        <taxon>Alphaproteobacteria</taxon>
        <taxon>Rhodobacterales</taxon>
        <taxon>Roseobacteraceae</taxon>
        <taxon>Poseidonocella</taxon>
    </lineage>
</organism>